<gene>
    <name evidence="1" type="ORF">METZ01_LOCUS216506</name>
</gene>
<reference evidence="1" key="1">
    <citation type="submission" date="2018-05" db="EMBL/GenBank/DDBJ databases">
        <authorList>
            <person name="Lanie J.A."/>
            <person name="Ng W.-L."/>
            <person name="Kazmierczak K.M."/>
            <person name="Andrzejewski T.M."/>
            <person name="Davidsen T.M."/>
            <person name="Wayne K.J."/>
            <person name="Tettelin H."/>
            <person name="Glass J.I."/>
            <person name="Rusch D."/>
            <person name="Podicherti R."/>
            <person name="Tsui H.-C.T."/>
            <person name="Winkler M.E."/>
        </authorList>
    </citation>
    <scope>NUCLEOTIDE SEQUENCE</scope>
</reference>
<dbReference type="AlphaFoldDB" id="A0A382FM07"/>
<name>A0A382FM07_9ZZZZ</name>
<protein>
    <submittedName>
        <fullName evidence="1">Uncharacterized protein</fullName>
    </submittedName>
</protein>
<organism evidence="1">
    <name type="scientific">marine metagenome</name>
    <dbReference type="NCBI Taxonomy" id="408172"/>
    <lineage>
        <taxon>unclassified sequences</taxon>
        <taxon>metagenomes</taxon>
        <taxon>ecological metagenomes</taxon>
    </lineage>
</organism>
<proteinExistence type="predicted"/>
<sequence length="26" mass="3031">MYLEDGTTEMAHQYKRLTIGGIIIEF</sequence>
<dbReference type="EMBL" id="UINC01050555">
    <property type="protein sequence ID" value="SVB63652.1"/>
    <property type="molecule type" value="Genomic_DNA"/>
</dbReference>
<evidence type="ECO:0000313" key="1">
    <source>
        <dbReference type="EMBL" id="SVB63652.1"/>
    </source>
</evidence>
<accession>A0A382FM07</accession>